<evidence type="ECO:0000313" key="3">
    <source>
        <dbReference type="Proteomes" id="UP001146120"/>
    </source>
</evidence>
<evidence type="ECO:0000259" key="1">
    <source>
        <dbReference type="Pfam" id="PF03732"/>
    </source>
</evidence>
<keyword evidence="3" id="KW-1185">Reference proteome</keyword>
<name>A0AAV2YJJ3_9STRA</name>
<comment type="caution">
    <text evidence="2">The sequence shown here is derived from an EMBL/GenBank/DDBJ whole genome shotgun (WGS) entry which is preliminary data.</text>
</comment>
<dbReference type="Pfam" id="PF03732">
    <property type="entry name" value="Retrotrans_gag"/>
    <property type="match status" value="1"/>
</dbReference>
<feature type="domain" description="Retrotransposon gag" evidence="1">
    <location>
        <begin position="93"/>
        <end position="165"/>
    </location>
</feature>
<proteinExistence type="predicted"/>
<dbReference type="AlphaFoldDB" id="A0AAV2YJJ3"/>
<dbReference type="Proteomes" id="UP001146120">
    <property type="component" value="Unassembled WGS sequence"/>
</dbReference>
<reference evidence="2" key="1">
    <citation type="submission" date="2022-11" db="EMBL/GenBank/DDBJ databases">
        <authorList>
            <person name="Morgan W.R."/>
            <person name="Tartar A."/>
        </authorList>
    </citation>
    <scope>NUCLEOTIDE SEQUENCE</scope>
    <source>
        <strain evidence="2">ARSEF 373</strain>
    </source>
</reference>
<sequence length="170" mass="18725">MPNGTASSAWRRWLATKASRPTCANSLPMSKSRLPGDISTAVEQEIARAALRPTPPAPRQTVKIGISNSGSPKESILRWFVELDTAIGARRLDEAAMQTLEAFKLELRAAFEPPENEFCTRLQFLSLRQGTQDMHGYVQRARMLLVSILADPVDQQTQLAVFIAGCAMVL</sequence>
<organism evidence="2 3">
    <name type="scientific">Lagenidium giganteum</name>
    <dbReference type="NCBI Taxonomy" id="4803"/>
    <lineage>
        <taxon>Eukaryota</taxon>
        <taxon>Sar</taxon>
        <taxon>Stramenopiles</taxon>
        <taxon>Oomycota</taxon>
        <taxon>Peronosporomycetes</taxon>
        <taxon>Pythiales</taxon>
        <taxon>Pythiaceae</taxon>
    </lineage>
</organism>
<dbReference type="EMBL" id="DAKRPA010000336">
    <property type="protein sequence ID" value="DAZ93199.1"/>
    <property type="molecule type" value="Genomic_DNA"/>
</dbReference>
<reference evidence="2" key="2">
    <citation type="journal article" date="2023" name="Microbiol Resour">
        <title>Decontamination and Annotation of the Draft Genome Sequence of the Oomycete Lagenidium giganteum ARSEF 373.</title>
        <authorList>
            <person name="Morgan W.R."/>
            <person name="Tartar A."/>
        </authorList>
    </citation>
    <scope>NUCLEOTIDE SEQUENCE</scope>
    <source>
        <strain evidence="2">ARSEF 373</strain>
    </source>
</reference>
<accession>A0AAV2YJJ3</accession>
<evidence type="ECO:0000313" key="2">
    <source>
        <dbReference type="EMBL" id="DAZ93199.1"/>
    </source>
</evidence>
<protein>
    <recommendedName>
        <fullName evidence="1">Retrotransposon gag domain-containing protein</fullName>
    </recommendedName>
</protein>
<dbReference type="InterPro" id="IPR005162">
    <property type="entry name" value="Retrotrans_gag_dom"/>
</dbReference>
<gene>
    <name evidence="2" type="ORF">N0F65_011740</name>
</gene>